<accession>L1QDL3</accession>
<comment type="caution">
    <text evidence="1">The sequence shown here is derived from an EMBL/GenBank/DDBJ whole genome shotgun (WGS) entry which is preliminary data.</text>
</comment>
<dbReference type="AlphaFoldDB" id="L1QDL3"/>
<reference evidence="1 2" key="1">
    <citation type="submission" date="2012-05" db="EMBL/GenBank/DDBJ databases">
        <authorList>
            <person name="Weinstock G."/>
            <person name="Sodergren E."/>
            <person name="Lobos E.A."/>
            <person name="Fulton L."/>
            <person name="Fulton R."/>
            <person name="Courtney L."/>
            <person name="Fronick C."/>
            <person name="O'Laughlin M."/>
            <person name="Godfrey J."/>
            <person name="Wilson R.M."/>
            <person name="Miner T."/>
            <person name="Farmer C."/>
            <person name="Delehaunty K."/>
            <person name="Cordes M."/>
            <person name="Minx P."/>
            <person name="Tomlinson C."/>
            <person name="Chen J."/>
            <person name="Wollam A."/>
            <person name="Pepin K.H."/>
            <person name="Bhonagiri V."/>
            <person name="Zhang X."/>
            <person name="Suruliraj S."/>
            <person name="Warren W."/>
            <person name="Mitreva M."/>
            <person name="Mardis E.R."/>
            <person name="Wilson R.K."/>
        </authorList>
    </citation>
    <scope>NUCLEOTIDE SEQUENCE [LARGE SCALE GENOMIC DNA]</scope>
    <source>
        <strain evidence="1 2">DSM 1785</strain>
    </source>
</reference>
<evidence type="ECO:0000313" key="1">
    <source>
        <dbReference type="EMBL" id="EKY25765.1"/>
    </source>
</evidence>
<dbReference type="Proteomes" id="UP000010420">
    <property type="component" value="Unassembled WGS sequence"/>
</dbReference>
<dbReference type="EMBL" id="AMEZ01000064">
    <property type="protein sequence ID" value="EKY25765.1"/>
    <property type="molecule type" value="Genomic_DNA"/>
</dbReference>
<name>L1QDL3_9CLOT</name>
<sequence length="211" mass="24646">MEGYILAKKKKKCKNYCNRFDDYSVPPCAKFLGSVNPLVKDGKVVYRNINRLYLFLSYNYSRLATEEYNYLNPLTFNNKVNGNLQIDLYCFIIGLYINEVEKGNIQYNSNIKIHDDKNADKFIKEIMENNYEFSSSFIPSLTYLISNSSAVIPFYTGVIDISITNFYIILMLSRFYSDYGLLFSDNAYITNDFINRTLANIYVEFNCPPKR</sequence>
<evidence type="ECO:0000313" key="2">
    <source>
        <dbReference type="Proteomes" id="UP000010420"/>
    </source>
</evidence>
<proteinExistence type="predicted"/>
<dbReference type="PATRIC" id="fig|545697.3.peg.2309"/>
<gene>
    <name evidence="1" type="ORF">HMPREF0216_02347</name>
</gene>
<dbReference type="STRING" id="545697.HMPREF0216_02347"/>
<protein>
    <submittedName>
        <fullName evidence="1">Uncharacterized protein</fullName>
    </submittedName>
</protein>
<dbReference type="eggNOG" id="ENOG5030G9A">
    <property type="taxonomic scope" value="Bacteria"/>
</dbReference>
<dbReference type="HOGENOM" id="CLU_1303122_0_0_9"/>
<keyword evidence="2" id="KW-1185">Reference proteome</keyword>
<organism evidence="1 2">
    <name type="scientific">Clostridium celatum DSM 1785</name>
    <dbReference type="NCBI Taxonomy" id="545697"/>
    <lineage>
        <taxon>Bacteria</taxon>
        <taxon>Bacillati</taxon>
        <taxon>Bacillota</taxon>
        <taxon>Clostridia</taxon>
        <taxon>Eubacteriales</taxon>
        <taxon>Clostridiaceae</taxon>
        <taxon>Clostridium</taxon>
    </lineage>
</organism>